<organism evidence="1 2">
    <name type="scientific">Camellia lanceoleosa</name>
    <dbReference type="NCBI Taxonomy" id="1840588"/>
    <lineage>
        <taxon>Eukaryota</taxon>
        <taxon>Viridiplantae</taxon>
        <taxon>Streptophyta</taxon>
        <taxon>Embryophyta</taxon>
        <taxon>Tracheophyta</taxon>
        <taxon>Spermatophyta</taxon>
        <taxon>Magnoliopsida</taxon>
        <taxon>eudicotyledons</taxon>
        <taxon>Gunneridae</taxon>
        <taxon>Pentapetalae</taxon>
        <taxon>asterids</taxon>
        <taxon>Ericales</taxon>
        <taxon>Theaceae</taxon>
        <taxon>Camellia</taxon>
    </lineage>
</organism>
<evidence type="ECO:0000313" key="1">
    <source>
        <dbReference type="EMBL" id="KAI8029295.1"/>
    </source>
</evidence>
<comment type="caution">
    <text evidence="1">The sequence shown here is derived from an EMBL/GenBank/DDBJ whole genome shotgun (WGS) entry which is preliminary data.</text>
</comment>
<dbReference type="Proteomes" id="UP001060215">
    <property type="component" value="Chromosome 1"/>
</dbReference>
<sequence length="94" mass="10088">MVKVPAYIDGNEVAEYVEVGARFGPTLESKEKHANQTKLVLADPSDCCTKPKNKLTGEVILVHRGGCSFTTKSNVADDAGASAILHCKQPCRLD</sequence>
<proteinExistence type="predicted"/>
<reference evidence="1 2" key="1">
    <citation type="journal article" date="2022" name="Plant J.">
        <title>Chromosome-level genome of Camellia lanceoleosa provides a valuable resource for understanding genome evolution and self-incompatibility.</title>
        <authorList>
            <person name="Gong W."/>
            <person name="Xiao S."/>
            <person name="Wang L."/>
            <person name="Liao Z."/>
            <person name="Chang Y."/>
            <person name="Mo W."/>
            <person name="Hu G."/>
            <person name="Li W."/>
            <person name="Zhao G."/>
            <person name="Zhu H."/>
            <person name="Hu X."/>
            <person name="Ji K."/>
            <person name="Xiang X."/>
            <person name="Song Q."/>
            <person name="Yuan D."/>
            <person name="Jin S."/>
            <person name="Zhang L."/>
        </authorList>
    </citation>
    <scope>NUCLEOTIDE SEQUENCE [LARGE SCALE GENOMIC DNA]</scope>
    <source>
        <strain evidence="1">SQ_2022a</strain>
    </source>
</reference>
<evidence type="ECO:0000313" key="2">
    <source>
        <dbReference type="Proteomes" id="UP001060215"/>
    </source>
</evidence>
<protein>
    <submittedName>
        <fullName evidence="1">Signal peptide peptidase-like 4</fullName>
    </submittedName>
</protein>
<name>A0ACC0IX57_9ERIC</name>
<gene>
    <name evidence="1" type="ORF">LOK49_LG01G01562</name>
</gene>
<keyword evidence="2" id="KW-1185">Reference proteome</keyword>
<accession>A0ACC0IX57</accession>
<dbReference type="EMBL" id="CM045758">
    <property type="protein sequence ID" value="KAI8029295.1"/>
    <property type="molecule type" value="Genomic_DNA"/>
</dbReference>